<accession>A0A926DC07</accession>
<comment type="catalytic activity">
    <reaction evidence="4">
        <text>glycyl-tRNA(Ala) + H2O = tRNA(Ala) + glycine + H(+)</text>
        <dbReference type="Rhea" id="RHEA:53744"/>
        <dbReference type="Rhea" id="RHEA-COMP:9657"/>
        <dbReference type="Rhea" id="RHEA-COMP:13640"/>
        <dbReference type="ChEBI" id="CHEBI:15377"/>
        <dbReference type="ChEBI" id="CHEBI:15378"/>
        <dbReference type="ChEBI" id="CHEBI:57305"/>
        <dbReference type="ChEBI" id="CHEBI:78442"/>
        <dbReference type="ChEBI" id="CHEBI:78522"/>
    </reaction>
</comment>
<dbReference type="GO" id="GO:0051500">
    <property type="term" value="F:D-tyrosyl-tRNA(Tyr) deacylase activity"/>
    <property type="evidence" value="ECO:0007669"/>
    <property type="project" value="TreeGrafter"/>
</dbReference>
<dbReference type="PANTHER" id="PTHR10472">
    <property type="entry name" value="D-TYROSYL-TRNA TYR DEACYLASE"/>
    <property type="match status" value="1"/>
</dbReference>
<dbReference type="HAMAP" id="MF_00518">
    <property type="entry name" value="Deacylase_Dtd"/>
    <property type="match status" value="1"/>
</dbReference>
<dbReference type="EC" id="3.1.1.-" evidence="4"/>
<comment type="subcellular location">
    <subcellularLocation>
        <location evidence="4">Cytoplasm</location>
    </subcellularLocation>
</comment>
<proteinExistence type="inferred from homology"/>
<dbReference type="GO" id="GO:0043908">
    <property type="term" value="F:Ser(Gly)-tRNA(Ala) hydrolase activity"/>
    <property type="evidence" value="ECO:0007669"/>
    <property type="project" value="UniProtKB-UniRule"/>
</dbReference>
<protein>
    <recommendedName>
        <fullName evidence="4">D-aminoacyl-tRNA deacylase</fullName>
        <shortName evidence="4">DTD</shortName>
        <ecNumber evidence="4">3.1.1.96</ecNumber>
    </recommendedName>
    <alternativeName>
        <fullName evidence="4">Gly-tRNA(Ala) deacylase</fullName>
        <ecNumber evidence="4">3.1.1.-</ecNumber>
    </alternativeName>
</protein>
<comment type="caution">
    <text evidence="5">The sequence shown here is derived from an EMBL/GenBank/DDBJ whole genome shotgun (WGS) entry which is preliminary data.</text>
</comment>
<dbReference type="GO" id="GO:0106026">
    <property type="term" value="F:Gly-tRNA(Ala) deacylase activity"/>
    <property type="evidence" value="ECO:0007669"/>
    <property type="project" value="UniProtKB-UniRule"/>
</dbReference>
<keyword evidence="4" id="KW-0694">RNA-binding</keyword>
<feature type="short sequence motif" description="Gly-cisPro motif, important for rejection of L-amino acids" evidence="4">
    <location>
        <begin position="137"/>
        <end position="138"/>
    </location>
</feature>
<keyword evidence="4" id="KW-0963">Cytoplasm</keyword>
<keyword evidence="6" id="KW-1185">Reference proteome</keyword>
<evidence type="ECO:0000256" key="3">
    <source>
        <dbReference type="ARBA" id="ARBA00022801"/>
    </source>
</evidence>
<dbReference type="SUPFAM" id="SSF69500">
    <property type="entry name" value="DTD-like"/>
    <property type="match status" value="1"/>
</dbReference>
<dbReference type="Gene3D" id="3.50.80.10">
    <property type="entry name" value="D-tyrosyl-tRNA(Tyr) deacylase"/>
    <property type="match status" value="1"/>
</dbReference>
<dbReference type="NCBIfam" id="TIGR00256">
    <property type="entry name" value="D-aminoacyl-tRNA deacylase"/>
    <property type="match status" value="1"/>
</dbReference>
<comment type="catalytic activity">
    <reaction evidence="4">
        <text>a D-aminoacyl-tRNA + H2O = a tRNA + a D-alpha-amino acid + H(+)</text>
        <dbReference type="Rhea" id="RHEA:13953"/>
        <dbReference type="Rhea" id="RHEA-COMP:10123"/>
        <dbReference type="Rhea" id="RHEA-COMP:10124"/>
        <dbReference type="ChEBI" id="CHEBI:15377"/>
        <dbReference type="ChEBI" id="CHEBI:15378"/>
        <dbReference type="ChEBI" id="CHEBI:59871"/>
        <dbReference type="ChEBI" id="CHEBI:78442"/>
        <dbReference type="ChEBI" id="CHEBI:79333"/>
        <dbReference type="EC" id="3.1.1.96"/>
    </reaction>
</comment>
<dbReference type="InterPro" id="IPR003732">
    <property type="entry name" value="Daa-tRNA_deacyls_DTD"/>
</dbReference>
<dbReference type="Proteomes" id="UP000651482">
    <property type="component" value="Unassembled WGS sequence"/>
</dbReference>
<dbReference type="Pfam" id="PF02580">
    <property type="entry name" value="Tyr_Deacylase"/>
    <property type="match status" value="1"/>
</dbReference>
<sequence length="153" mass="16819">MRAVLQRCTHGSVTIDGKIVGEIQQGFVLLLGIQTGDTEKECDYLLDKVLRLRVFEDEAGKLNRSLLDIGGELLVVSQFTLYADCKKGRRPSFLAAARPEEAIPLYERFLAKGREQGVSVQSGVFGADMMVSIENDGPVTILLDTEELMAGKE</sequence>
<dbReference type="CDD" id="cd00563">
    <property type="entry name" value="Dtyr_deacylase"/>
    <property type="match status" value="1"/>
</dbReference>
<reference evidence="5" key="1">
    <citation type="submission" date="2020-08" db="EMBL/GenBank/DDBJ databases">
        <title>Genome public.</title>
        <authorList>
            <person name="Liu C."/>
            <person name="Sun Q."/>
        </authorList>
    </citation>
    <scope>NUCLEOTIDE SEQUENCE</scope>
    <source>
        <strain evidence="5">NSJ-40</strain>
    </source>
</reference>
<comment type="function">
    <text evidence="4">An aminoacyl-tRNA editing enzyme that deacylates mischarged D-aminoacyl-tRNAs. Also deacylates mischarged glycyl-tRNA(Ala), protecting cells against glycine mischarging by AlaRS. Acts via tRNA-based rather than protein-based catalysis; rejects L-amino acids rather than detecting D-amino acids in the active site. By recycling D-aminoacyl-tRNA to D-amino acids and free tRNA molecules, this enzyme counteracts the toxicity associated with the formation of D-aminoacyl-tRNA entities in vivo and helps enforce protein L-homochirality.</text>
</comment>
<dbReference type="GO" id="GO:0005737">
    <property type="term" value="C:cytoplasm"/>
    <property type="evidence" value="ECO:0007669"/>
    <property type="project" value="UniProtKB-SubCell"/>
</dbReference>
<organism evidence="5 6">
    <name type="scientific">Yeguia hominis</name>
    <dbReference type="NCBI Taxonomy" id="2763662"/>
    <lineage>
        <taxon>Bacteria</taxon>
        <taxon>Bacillati</taxon>
        <taxon>Bacillota</taxon>
        <taxon>Clostridia</taxon>
        <taxon>Eubacteriales</taxon>
        <taxon>Yeguiaceae</taxon>
        <taxon>Yeguia</taxon>
    </lineage>
</organism>
<dbReference type="EC" id="3.1.1.96" evidence="4"/>
<evidence type="ECO:0000256" key="2">
    <source>
        <dbReference type="ARBA" id="ARBA00022555"/>
    </source>
</evidence>
<dbReference type="AlphaFoldDB" id="A0A926DC07"/>
<evidence type="ECO:0000313" key="6">
    <source>
        <dbReference type="Proteomes" id="UP000651482"/>
    </source>
</evidence>
<evidence type="ECO:0000313" key="5">
    <source>
        <dbReference type="EMBL" id="MBC8535044.1"/>
    </source>
</evidence>
<keyword evidence="2 4" id="KW-0820">tRNA-binding</keyword>
<dbReference type="PANTHER" id="PTHR10472:SF5">
    <property type="entry name" value="D-AMINOACYL-TRNA DEACYLASE 1"/>
    <property type="match status" value="1"/>
</dbReference>
<comment type="domain">
    <text evidence="4">A Gly-cisPro motif from one monomer fits into the active site of the other monomer to allow specific chiral rejection of L-amino acids.</text>
</comment>
<dbReference type="FunFam" id="3.50.80.10:FF:000001">
    <property type="entry name" value="D-aminoacyl-tRNA deacylase"/>
    <property type="match status" value="1"/>
</dbReference>
<dbReference type="GO" id="GO:0000049">
    <property type="term" value="F:tRNA binding"/>
    <property type="evidence" value="ECO:0007669"/>
    <property type="project" value="UniProtKB-UniRule"/>
</dbReference>
<gene>
    <name evidence="4" type="primary">dtd</name>
    <name evidence="5" type="ORF">IAG03_13910</name>
</gene>
<dbReference type="EMBL" id="JACRSN010000045">
    <property type="protein sequence ID" value="MBC8535044.1"/>
    <property type="molecule type" value="Genomic_DNA"/>
</dbReference>
<evidence type="ECO:0000256" key="1">
    <source>
        <dbReference type="ARBA" id="ARBA00009673"/>
    </source>
</evidence>
<dbReference type="RefSeq" id="WP_249320723.1">
    <property type="nucleotide sequence ID" value="NZ_JACRSN010000045.1"/>
</dbReference>
<comment type="subunit">
    <text evidence="4">Homodimer.</text>
</comment>
<keyword evidence="3 4" id="KW-0378">Hydrolase</keyword>
<dbReference type="InterPro" id="IPR023509">
    <property type="entry name" value="DTD-like_sf"/>
</dbReference>
<name>A0A926DC07_9FIRM</name>
<comment type="similarity">
    <text evidence="1 4">Belongs to the DTD family.</text>
</comment>
<dbReference type="GO" id="GO:0019478">
    <property type="term" value="P:D-amino acid catabolic process"/>
    <property type="evidence" value="ECO:0007669"/>
    <property type="project" value="UniProtKB-UniRule"/>
</dbReference>
<evidence type="ECO:0000256" key="4">
    <source>
        <dbReference type="HAMAP-Rule" id="MF_00518"/>
    </source>
</evidence>